<dbReference type="GO" id="GO:0048167">
    <property type="term" value="P:regulation of synaptic plasticity"/>
    <property type="evidence" value="ECO:0007669"/>
    <property type="project" value="TreeGrafter"/>
</dbReference>
<dbReference type="PROSITE" id="PS50004">
    <property type="entry name" value="C2"/>
    <property type="match status" value="1"/>
</dbReference>
<protein>
    <submittedName>
        <fullName evidence="4">C2 domain protein</fullName>
    </submittedName>
</protein>
<reference evidence="5" key="2">
    <citation type="journal article" date="2016" name="Sci. Rep.">
        <title>Dictyocaulus viviparus genome, variome and transcriptome elucidate lungworm biology and support future intervention.</title>
        <authorList>
            <person name="McNulty S.N."/>
            <person name="Strube C."/>
            <person name="Rosa B.A."/>
            <person name="Martin J.C."/>
            <person name="Tyagi R."/>
            <person name="Choi Y.J."/>
            <person name="Wang Q."/>
            <person name="Hallsworth Pepin K."/>
            <person name="Zhang X."/>
            <person name="Ozersky P."/>
            <person name="Wilson R.K."/>
            <person name="Sternberg P.W."/>
            <person name="Gasser R.B."/>
            <person name="Mitreva M."/>
        </authorList>
    </citation>
    <scope>NUCLEOTIDE SEQUENCE [LARGE SCALE GENOMIC DNA]</scope>
    <source>
        <strain evidence="5">HannoverDv2000</strain>
    </source>
</reference>
<accession>A0A0D8XG58</accession>
<evidence type="ECO:0000259" key="3">
    <source>
        <dbReference type="PROSITE" id="PS50004"/>
    </source>
</evidence>
<sequence length="295" mass="32409">MQESLLEEYVSEDLPSTSEISIKTSMAGQTMKERKKSIMTRFIPGKSSGAEGKRTGFLRSEEVGIPGNMTSDRLTYQQQFVKQASKESTDSASDNWLPVLPDGPLGTFIDNLGPGQVVGRQVLASPLLGEIQIGIMAGRSGIDVEIIRAKNLVVKPGVRISPGTAYKAVYIQIIFWTNSYISAPYVKVYLMEGKVCVAKAKTNAVRKTTAPLFQQHLIFNDSPKRKMLQITVLGDYGRMERKTFMGIALIRLDDLRLGSEPVIGWYKLYHSSSLAGTGPVRKDSETSLLGSNTLP</sequence>
<keyword evidence="5" id="KW-1185">Reference proteome</keyword>
<evidence type="ECO:0000313" key="5">
    <source>
        <dbReference type="Proteomes" id="UP000053766"/>
    </source>
</evidence>
<name>A0A0D8XG58_DICVI</name>
<dbReference type="InterPro" id="IPR039032">
    <property type="entry name" value="Rim-like"/>
</dbReference>
<dbReference type="AlphaFoldDB" id="A0A0D8XG58"/>
<dbReference type="OrthoDB" id="420032at2759"/>
<feature type="domain" description="C2" evidence="3">
    <location>
        <begin position="127"/>
        <end position="266"/>
    </location>
</feature>
<proteinExistence type="predicted"/>
<keyword evidence="1" id="KW-0770">Synapse</keyword>
<evidence type="ECO:0000256" key="2">
    <source>
        <dbReference type="ARBA" id="ARBA00034103"/>
    </source>
</evidence>
<comment type="subcellular location">
    <subcellularLocation>
        <location evidence="2">Synapse</location>
    </subcellularLocation>
</comment>
<dbReference type="PANTHER" id="PTHR12157:SF21">
    <property type="entry name" value="RAB3 INTERACTING MOLECULE, ISOFORM F"/>
    <property type="match status" value="1"/>
</dbReference>
<dbReference type="GO" id="GO:0042391">
    <property type="term" value="P:regulation of membrane potential"/>
    <property type="evidence" value="ECO:0007669"/>
    <property type="project" value="TreeGrafter"/>
</dbReference>
<dbReference type="STRING" id="29172.A0A0D8XG58"/>
<evidence type="ECO:0000313" key="4">
    <source>
        <dbReference type="EMBL" id="KJH42709.1"/>
    </source>
</evidence>
<dbReference type="Proteomes" id="UP000053766">
    <property type="component" value="Unassembled WGS sequence"/>
</dbReference>
<gene>
    <name evidence="4" type="ORF">DICVIV_11302</name>
</gene>
<dbReference type="SUPFAM" id="SSF49562">
    <property type="entry name" value="C2 domain (Calcium/lipid-binding domain, CaLB)"/>
    <property type="match status" value="1"/>
</dbReference>
<dbReference type="PANTHER" id="PTHR12157">
    <property type="entry name" value="REGULATING SYNAPTIC MEMBRANE EXOCYTOSIS PROTEIN"/>
    <property type="match status" value="1"/>
</dbReference>
<dbReference type="InterPro" id="IPR035892">
    <property type="entry name" value="C2_domain_sf"/>
</dbReference>
<dbReference type="GO" id="GO:0048791">
    <property type="term" value="P:calcium ion-regulated exocytosis of neurotransmitter"/>
    <property type="evidence" value="ECO:0007669"/>
    <property type="project" value="TreeGrafter"/>
</dbReference>
<dbReference type="GO" id="GO:0048788">
    <property type="term" value="C:cytoskeleton of presynaptic active zone"/>
    <property type="evidence" value="ECO:0007669"/>
    <property type="project" value="TreeGrafter"/>
</dbReference>
<reference evidence="4 5" key="1">
    <citation type="submission" date="2013-11" db="EMBL/GenBank/DDBJ databases">
        <title>Draft genome of the bovine lungworm Dictyocaulus viviparus.</title>
        <authorList>
            <person name="Mitreva M."/>
        </authorList>
    </citation>
    <scope>NUCLEOTIDE SEQUENCE [LARGE SCALE GENOMIC DNA]</scope>
    <source>
        <strain evidence="4 5">HannoverDv2000</strain>
    </source>
</reference>
<dbReference type="Gene3D" id="2.60.40.150">
    <property type="entry name" value="C2 domain"/>
    <property type="match status" value="1"/>
</dbReference>
<organism evidence="4 5">
    <name type="scientific">Dictyocaulus viviparus</name>
    <name type="common">Bovine lungworm</name>
    <dbReference type="NCBI Taxonomy" id="29172"/>
    <lineage>
        <taxon>Eukaryota</taxon>
        <taxon>Metazoa</taxon>
        <taxon>Ecdysozoa</taxon>
        <taxon>Nematoda</taxon>
        <taxon>Chromadorea</taxon>
        <taxon>Rhabditida</taxon>
        <taxon>Rhabditina</taxon>
        <taxon>Rhabditomorpha</taxon>
        <taxon>Strongyloidea</taxon>
        <taxon>Metastrongylidae</taxon>
        <taxon>Dictyocaulus</taxon>
    </lineage>
</organism>
<evidence type="ECO:0000256" key="1">
    <source>
        <dbReference type="ARBA" id="ARBA00023018"/>
    </source>
</evidence>
<dbReference type="EMBL" id="KN716636">
    <property type="protein sequence ID" value="KJH42709.1"/>
    <property type="molecule type" value="Genomic_DNA"/>
</dbReference>
<dbReference type="InterPro" id="IPR000008">
    <property type="entry name" value="C2_dom"/>
</dbReference>
<dbReference type="SMART" id="SM00239">
    <property type="entry name" value="C2"/>
    <property type="match status" value="1"/>
</dbReference>
<dbReference type="GO" id="GO:0042734">
    <property type="term" value="C:presynaptic membrane"/>
    <property type="evidence" value="ECO:0007669"/>
    <property type="project" value="TreeGrafter"/>
</dbReference>
<dbReference type="GO" id="GO:0031267">
    <property type="term" value="F:small GTPase binding"/>
    <property type="evidence" value="ECO:0007669"/>
    <property type="project" value="InterPro"/>
</dbReference>
<dbReference type="GO" id="GO:0044325">
    <property type="term" value="F:transmembrane transporter binding"/>
    <property type="evidence" value="ECO:0007669"/>
    <property type="project" value="TreeGrafter"/>
</dbReference>
<dbReference type="Pfam" id="PF00168">
    <property type="entry name" value="C2"/>
    <property type="match status" value="1"/>
</dbReference>
<dbReference type="GO" id="GO:0050806">
    <property type="term" value="P:positive regulation of synaptic transmission"/>
    <property type="evidence" value="ECO:0007669"/>
    <property type="project" value="TreeGrafter"/>
</dbReference>